<gene>
    <name evidence="5" type="ORF">C7377_0870</name>
</gene>
<dbReference type="EMBL" id="QENZ01000003">
    <property type="protein sequence ID" value="PVX52545.1"/>
    <property type="molecule type" value="Genomic_DNA"/>
</dbReference>
<dbReference type="PANTHER" id="PTHR48097:SF5">
    <property type="entry name" value="LOW SPECIFICITY L-THREONINE ALDOLASE"/>
    <property type="match status" value="1"/>
</dbReference>
<dbReference type="InterPro" id="IPR015424">
    <property type="entry name" value="PyrdxlP-dep_Trfase"/>
</dbReference>
<dbReference type="Proteomes" id="UP000251835">
    <property type="component" value="Unassembled WGS sequence"/>
</dbReference>
<feature type="domain" description="Aromatic amino acid beta-eliminating lyase/threonine aldolase" evidence="4">
    <location>
        <begin position="17"/>
        <end position="286"/>
    </location>
</feature>
<accession>A0A7L4URY2</accession>
<sequence length="341" mass="38095">MYSFKNDYSEGCHPNILKALAETNKTQQEGYGDDQYSIKAKELIKEIIRSKHATVHFVSGGTQANLIVISSILKPHEAVISAHSGHINVHEAGAIEATGHKVCTCYSQDGKLTPKQILEVVKEHNEPPHMVKPRLVYISNATEVGTVYNLNELQELSKCCKDNNLLLYIDGARLGVALITTANYHLTLADVAKYSDVFYIGGTKNGALLGEAIVIPNKELQEDFPYHLKQKGALMAKGRVLGIQFLELFTNNLFFELAEHANSKAMQLVEIISDAGYKFLLTPESNQIFPIFPQKLAKIITDKYECYPWQVMNDNEVAIRMVCSWATSDEAITDFEKTLKK</sequence>
<keyword evidence="6" id="KW-1185">Reference proteome</keyword>
<evidence type="ECO:0000256" key="3">
    <source>
        <dbReference type="ARBA" id="ARBA00022898"/>
    </source>
</evidence>
<proteinExistence type="inferred from homology"/>
<evidence type="ECO:0000259" key="4">
    <source>
        <dbReference type="Pfam" id="PF01212"/>
    </source>
</evidence>
<protein>
    <submittedName>
        <fullName evidence="5">L-threonine aldolase</fullName>
    </submittedName>
</protein>
<comment type="similarity">
    <text evidence="2">Belongs to the threonine aldolase family.</text>
</comment>
<comment type="caution">
    <text evidence="5">The sequence shown here is derived from an EMBL/GenBank/DDBJ whole genome shotgun (WGS) entry which is preliminary data.</text>
</comment>
<dbReference type="OrthoDB" id="9774495at2"/>
<dbReference type="PANTHER" id="PTHR48097">
    <property type="entry name" value="L-THREONINE ALDOLASE-RELATED"/>
    <property type="match status" value="1"/>
</dbReference>
<dbReference type="InterPro" id="IPR015422">
    <property type="entry name" value="PyrdxlP-dep_Trfase_small"/>
</dbReference>
<dbReference type="RefSeq" id="WP_116496074.1">
    <property type="nucleotide sequence ID" value="NZ_QENZ01000003.1"/>
</dbReference>
<reference evidence="5 6" key="1">
    <citation type="submission" date="2018-05" db="EMBL/GenBank/DDBJ databases">
        <title>Genomic Encyclopedia of Type Strains, Phase IV (KMG-IV): sequencing the most valuable type-strain genomes for metagenomic binning, comparative biology and taxonomic classification.</title>
        <authorList>
            <person name="Goeker M."/>
        </authorList>
    </citation>
    <scope>NUCLEOTIDE SEQUENCE [LARGE SCALE GENOMIC DNA]</scope>
    <source>
        <strain evidence="5 6">DSM 28579</strain>
    </source>
</reference>
<keyword evidence="3" id="KW-0663">Pyridoxal phosphate</keyword>
<evidence type="ECO:0000256" key="1">
    <source>
        <dbReference type="ARBA" id="ARBA00001933"/>
    </source>
</evidence>
<dbReference type="SUPFAM" id="SSF53383">
    <property type="entry name" value="PLP-dependent transferases"/>
    <property type="match status" value="1"/>
</dbReference>
<name>A0A7L4URY2_BALHA</name>
<comment type="cofactor">
    <cofactor evidence="1">
        <name>pyridoxal 5'-phosphate</name>
        <dbReference type="ChEBI" id="CHEBI:597326"/>
    </cofactor>
</comment>
<dbReference type="GO" id="GO:0016829">
    <property type="term" value="F:lyase activity"/>
    <property type="evidence" value="ECO:0007669"/>
    <property type="project" value="InterPro"/>
</dbReference>
<organism evidence="5 6">
    <name type="scientific">Balneicella halophila</name>
    <dbReference type="NCBI Taxonomy" id="1537566"/>
    <lineage>
        <taxon>Bacteria</taxon>
        <taxon>Pseudomonadati</taxon>
        <taxon>Bacteroidota</taxon>
        <taxon>Bacteroidia</taxon>
        <taxon>Bacteroidales</taxon>
        <taxon>Balneicellaceae</taxon>
        <taxon>Balneicella</taxon>
    </lineage>
</organism>
<evidence type="ECO:0000256" key="2">
    <source>
        <dbReference type="ARBA" id="ARBA00006966"/>
    </source>
</evidence>
<evidence type="ECO:0000313" key="5">
    <source>
        <dbReference type="EMBL" id="PVX52545.1"/>
    </source>
</evidence>
<dbReference type="Gene3D" id="3.90.1150.10">
    <property type="entry name" value="Aspartate Aminotransferase, domain 1"/>
    <property type="match status" value="1"/>
</dbReference>
<dbReference type="InterPro" id="IPR015421">
    <property type="entry name" value="PyrdxlP-dep_Trfase_major"/>
</dbReference>
<dbReference type="InterPro" id="IPR001597">
    <property type="entry name" value="ArAA_b-elim_lyase/Thr_aldolase"/>
</dbReference>
<evidence type="ECO:0000313" key="6">
    <source>
        <dbReference type="Proteomes" id="UP000251835"/>
    </source>
</evidence>
<dbReference type="GO" id="GO:0006520">
    <property type="term" value="P:amino acid metabolic process"/>
    <property type="evidence" value="ECO:0007669"/>
    <property type="project" value="InterPro"/>
</dbReference>
<dbReference type="Pfam" id="PF01212">
    <property type="entry name" value="Beta_elim_lyase"/>
    <property type="match status" value="1"/>
</dbReference>
<dbReference type="AlphaFoldDB" id="A0A7L4URY2"/>
<dbReference type="Gene3D" id="3.40.640.10">
    <property type="entry name" value="Type I PLP-dependent aspartate aminotransferase-like (Major domain)"/>
    <property type="match status" value="1"/>
</dbReference>